<comment type="caution">
    <text evidence="6">The sequence shown here is derived from an EMBL/GenBank/DDBJ whole genome shotgun (WGS) entry which is preliminary data.</text>
</comment>
<feature type="region of interest" description="Disordered" evidence="5">
    <location>
        <begin position="391"/>
        <end position="424"/>
    </location>
</feature>
<evidence type="ECO:0000256" key="3">
    <source>
        <dbReference type="ARBA" id="ARBA00022553"/>
    </source>
</evidence>
<dbReference type="EMBL" id="JAINUG010000007">
    <property type="protein sequence ID" value="KAJ8416119.1"/>
    <property type="molecule type" value="Genomic_DNA"/>
</dbReference>
<name>A0AAD7T7Y7_9TELE</name>
<dbReference type="PANTHER" id="PTHR24217">
    <property type="entry name" value="PUTATIVE-RELATED"/>
    <property type="match status" value="1"/>
</dbReference>
<comment type="subcellular location">
    <subcellularLocation>
        <location evidence="1">Cytoplasm</location>
    </subcellularLocation>
</comment>
<keyword evidence="3" id="KW-0597">Phosphoprotein</keyword>
<evidence type="ECO:0000313" key="6">
    <source>
        <dbReference type="EMBL" id="KAJ8416119.1"/>
    </source>
</evidence>
<feature type="compositionally biased region" description="Polar residues" evidence="5">
    <location>
        <begin position="131"/>
        <end position="142"/>
    </location>
</feature>
<keyword evidence="7" id="KW-1185">Reference proteome</keyword>
<feature type="compositionally biased region" description="Pro residues" evidence="5">
    <location>
        <begin position="53"/>
        <end position="119"/>
    </location>
</feature>
<dbReference type="GO" id="GO:0003779">
    <property type="term" value="F:actin binding"/>
    <property type="evidence" value="ECO:0007669"/>
    <property type="project" value="TreeGrafter"/>
</dbReference>
<evidence type="ECO:0000256" key="5">
    <source>
        <dbReference type="SAM" id="MobiDB-lite"/>
    </source>
</evidence>
<feature type="region of interest" description="Disordered" evidence="5">
    <location>
        <begin position="210"/>
        <end position="261"/>
    </location>
</feature>
<feature type="compositionally biased region" description="Low complexity" evidence="5">
    <location>
        <begin position="1"/>
        <end position="12"/>
    </location>
</feature>
<dbReference type="GO" id="GO:0030018">
    <property type="term" value="C:Z disc"/>
    <property type="evidence" value="ECO:0007669"/>
    <property type="project" value="TreeGrafter"/>
</dbReference>
<evidence type="ECO:0000256" key="4">
    <source>
        <dbReference type="ARBA" id="ARBA00038161"/>
    </source>
</evidence>
<feature type="region of interest" description="Disordered" evidence="5">
    <location>
        <begin position="304"/>
        <end position="328"/>
    </location>
</feature>
<keyword evidence="2" id="KW-0963">Cytoplasm</keyword>
<evidence type="ECO:0000256" key="2">
    <source>
        <dbReference type="ARBA" id="ARBA00022490"/>
    </source>
</evidence>
<comment type="similarity">
    <text evidence="4">Belongs to the synaptopodin family.</text>
</comment>
<evidence type="ECO:0008006" key="8">
    <source>
        <dbReference type="Google" id="ProtNLM"/>
    </source>
</evidence>
<feature type="compositionally biased region" description="Low complexity" evidence="5">
    <location>
        <begin position="400"/>
        <end position="417"/>
    </location>
</feature>
<proteinExistence type="inferred from homology"/>
<dbReference type="GO" id="GO:0015629">
    <property type="term" value="C:actin cytoskeleton"/>
    <property type="evidence" value="ECO:0007669"/>
    <property type="project" value="TreeGrafter"/>
</dbReference>
<evidence type="ECO:0000313" key="7">
    <source>
        <dbReference type="Proteomes" id="UP001221898"/>
    </source>
</evidence>
<dbReference type="GO" id="GO:0032233">
    <property type="term" value="P:positive regulation of actin filament bundle assembly"/>
    <property type="evidence" value="ECO:0007669"/>
    <property type="project" value="TreeGrafter"/>
</dbReference>
<organism evidence="6 7">
    <name type="scientific">Aldrovandia affinis</name>
    <dbReference type="NCBI Taxonomy" id="143900"/>
    <lineage>
        <taxon>Eukaryota</taxon>
        <taxon>Metazoa</taxon>
        <taxon>Chordata</taxon>
        <taxon>Craniata</taxon>
        <taxon>Vertebrata</taxon>
        <taxon>Euteleostomi</taxon>
        <taxon>Actinopterygii</taxon>
        <taxon>Neopterygii</taxon>
        <taxon>Teleostei</taxon>
        <taxon>Notacanthiformes</taxon>
        <taxon>Halosauridae</taxon>
        <taxon>Aldrovandia</taxon>
    </lineage>
</organism>
<dbReference type="InterPro" id="IPR051976">
    <property type="entry name" value="Synaptopodin_domain"/>
</dbReference>
<dbReference type="GO" id="GO:0005634">
    <property type="term" value="C:nucleus"/>
    <property type="evidence" value="ECO:0007669"/>
    <property type="project" value="TreeGrafter"/>
</dbReference>
<evidence type="ECO:0000256" key="1">
    <source>
        <dbReference type="ARBA" id="ARBA00004496"/>
    </source>
</evidence>
<accession>A0AAD7T7Y7</accession>
<protein>
    <recommendedName>
        <fullName evidence="8">Synaptopodin 2-like protein</fullName>
    </recommendedName>
</protein>
<dbReference type="Proteomes" id="UP001221898">
    <property type="component" value="Unassembled WGS sequence"/>
</dbReference>
<gene>
    <name evidence="6" type="ORF">AAFF_G00381410</name>
</gene>
<dbReference type="PANTHER" id="PTHR24217:SF10">
    <property type="entry name" value="SYNAPTOPODIN 2-LIKE PROTEIN"/>
    <property type="match status" value="1"/>
</dbReference>
<reference evidence="6" key="1">
    <citation type="journal article" date="2023" name="Science">
        <title>Genome structures resolve the early diversification of teleost fishes.</title>
        <authorList>
            <person name="Parey E."/>
            <person name="Louis A."/>
            <person name="Montfort J."/>
            <person name="Bouchez O."/>
            <person name="Roques C."/>
            <person name="Iampietro C."/>
            <person name="Lluch J."/>
            <person name="Castinel A."/>
            <person name="Donnadieu C."/>
            <person name="Desvignes T."/>
            <person name="Floi Bucao C."/>
            <person name="Jouanno E."/>
            <person name="Wen M."/>
            <person name="Mejri S."/>
            <person name="Dirks R."/>
            <person name="Jansen H."/>
            <person name="Henkel C."/>
            <person name="Chen W.J."/>
            <person name="Zahm M."/>
            <person name="Cabau C."/>
            <person name="Klopp C."/>
            <person name="Thompson A.W."/>
            <person name="Robinson-Rechavi M."/>
            <person name="Braasch I."/>
            <person name="Lecointre G."/>
            <person name="Bobe J."/>
            <person name="Postlethwait J.H."/>
            <person name="Berthelot C."/>
            <person name="Roest Crollius H."/>
            <person name="Guiguen Y."/>
        </authorList>
    </citation>
    <scope>NUCLEOTIDE SEQUENCE</scope>
    <source>
        <strain evidence="6">NC1722</strain>
    </source>
</reference>
<sequence>MPFSQPPAQATPFSPPPVQTMPFSQPPAQATPFSPPPVQTMPFSQPPAQATPFSPPPVQTMPFSPPPAQATPFSPPPVQTMPFSPPPAQATPFSPPPAQATPFSPPPVQTMPFSPPPTKVTPFSLPPVQTMPFSQPPAQATPFSPAPKSATPLSPTAAVYSLSQSSPAVFPPPQTPKVSFSPYVTVATTTPSPPAPATPTPAIMQYPTSATNSAEALASREQRISMPASRTGILQDARRRSTRKPMFAPTEEKKNNSPNPALLSMVQNLDERPRAGAEGFESGPEEDLLNLGAEACNFMQAQKIRGPPPVAPKPHAAPEGPQIPQMGGKGAELFARRQSRMDRYVVDRSAPTAPPALTVQPRLPSPTPSLPCHWKYSPNIRAPPPISYNPLLSPSCPPGAQRNRASEAARASKKSGAQKQTVKALDAMSRQPYQLNSAMFSYGGGTADQSSSLTAPKQIPIKAARVYNIKRFSTPTPMSAPVSLTPAIIAPRSATTLGEPVWHPNVASPPPAPTGALPELPRIYTAPIPNPVPIPAPFPTTGLAYAPLQSAKQWFKSAPELSPLPPTPLRSAMSGSSSAIRVPRPRFSASTMGIQANVWRPGSVHY</sequence>
<feature type="region of interest" description="Disordered" evidence="5">
    <location>
        <begin position="1"/>
        <end position="154"/>
    </location>
</feature>
<dbReference type="AlphaFoldDB" id="A0AAD7T7Y7"/>